<dbReference type="RefSeq" id="WP_055408187.1">
    <property type="nucleotide sequence ID" value="NZ_CP013011.1"/>
</dbReference>
<evidence type="ECO:0000256" key="6">
    <source>
        <dbReference type="ARBA" id="ARBA00022975"/>
    </source>
</evidence>
<comment type="subunit">
    <text evidence="7">Contains catalytic and regulatory chains.</text>
</comment>
<feature type="domain" description="Aspartate carbamoyltransferase regulatory subunit C-terminal" evidence="9">
    <location>
        <begin position="104"/>
        <end position="152"/>
    </location>
</feature>
<sequence>MTPSEGLLVRRIREGTVIDHIPAGRALAVLRILGITGREGLRVAVVMNVESRRLGRKDIVKVEGRHLSSEEVNRIALIAPSATINIVKDYRVIEKKRVELPELIEGIITCTNPTCITRKPGEPLKPRFKLLSRRPLRLQCTYCGTIIDEEDVLEQLEEASEERR</sequence>
<feature type="binding site" evidence="7">
    <location>
        <position position="143"/>
    </location>
    <ligand>
        <name>Zn(2+)</name>
        <dbReference type="ChEBI" id="CHEBI:29105"/>
    </ligand>
</feature>
<dbReference type="InterPro" id="IPR036793">
    <property type="entry name" value="Asp_carbatrfase_reg_N_sf"/>
</dbReference>
<dbReference type="NCBIfam" id="TIGR00240">
    <property type="entry name" value="ATCase_reg"/>
    <property type="match status" value="1"/>
</dbReference>
<organism evidence="10 12">
    <name type="scientific">Pyrodictium delaneyi</name>
    <dbReference type="NCBI Taxonomy" id="1273541"/>
    <lineage>
        <taxon>Archaea</taxon>
        <taxon>Thermoproteota</taxon>
        <taxon>Thermoprotei</taxon>
        <taxon>Desulfurococcales</taxon>
        <taxon>Pyrodictiaceae</taxon>
        <taxon>Pyrodictium</taxon>
    </lineage>
</organism>
<keyword evidence="5 7" id="KW-0862">Zinc</keyword>
<dbReference type="GO" id="GO:0006221">
    <property type="term" value="P:pyrimidine nucleotide biosynthetic process"/>
    <property type="evidence" value="ECO:0007669"/>
    <property type="project" value="UniProtKB-UniRule"/>
</dbReference>
<keyword evidence="4 7" id="KW-0479">Metal-binding</keyword>
<dbReference type="Proteomes" id="UP000196694">
    <property type="component" value="Unassembled WGS sequence"/>
</dbReference>
<evidence type="ECO:0000256" key="1">
    <source>
        <dbReference type="ARBA" id="ARBA00002565"/>
    </source>
</evidence>
<dbReference type="GO" id="GO:0009347">
    <property type="term" value="C:aspartate carbamoyltransferase complex"/>
    <property type="evidence" value="ECO:0007669"/>
    <property type="project" value="InterPro"/>
</dbReference>
<dbReference type="PANTHER" id="PTHR35805">
    <property type="entry name" value="ASPARTATE CARBAMOYLTRANSFERASE REGULATORY CHAIN"/>
    <property type="match status" value="1"/>
</dbReference>
<name>A0A0P0N3J8_9CREN</name>
<proteinExistence type="inferred from homology"/>
<protein>
    <recommendedName>
        <fullName evidence="3 7">Aspartate carbamoyltransferase regulatory chain</fullName>
    </recommendedName>
</protein>
<feature type="binding site" evidence="7">
    <location>
        <position position="115"/>
    </location>
    <ligand>
        <name>Zn(2+)</name>
        <dbReference type="ChEBI" id="CHEBI:29105"/>
    </ligand>
</feature>
<dbReference type="Pfam" id="PF02748">
    <property type="entry name" value="PyrI_C"/>
    <property type="match status" value="1"/>
</dbReference>
<feature type="binding site" evidence="7">
    <location>
        <position position="140"/>
    </location>
    <ligand>
        <name>Zn(2+)</name>
        <dbReference type="ChEBI" id="CHEBI:29105"/>
    </ligand>
</feature>
<dbReference type="STRING" id="1273541.Pyrde_0658"/>
<reference evidence="10 12" key="1">
    <citation type="submission" date="2015-10" db="EMBL/GenBank/DDBJ databases">
        <title>Complete genome sequence of hyperthermophilic archaeon Pyrodictium delaneyi Su06.</title>
        <authorList>
            <person name="Jung J.-H."/>
            <person name="Lin J."/>
            <person name="Holden J.F."/>
            <person name="Park C.-S."/>
        </authorList>
    </citation>
    <scope>NUCLEOTIDE SEQUENCE [LARGE SCALE GENOMIC DNA]</scope>
    <source>
        <strain evidence="10 12">Su06</strain>
    </source>
</reference>
<keyword evidence="10" id="KW-0808">Transferase</keyword>
<comment type="cofactor">
    <cofactor evidence="7">
        <name>Zn(2+)</name>
        <dbReference type="ChEBI" id="CHEBI:29105"/>
    </cofactor>
    <text evidence="7">Binds 1 zinc ion per subunit.</text>
</comment>
<evidence type="ECO:0000259" key="9">
    <source>
        <dbReference type="Pfam" id="PF02748"/>
    </source>
</evidence>
<dbReference type="SUPFAM" id="SSF57825">
    <property type="entry name" value="Aspartate carbamoyltransferase, Regulatory-chain, C-terminal domain"/>
    <property type="match status" value="1"/>
</dbReference>
<evidence type="ECO:0000256" key="2">
    <source>
        <dbReference type="ARBA" id="ARBA00010498"/>
    </source>
</evidence>
<gene>
    <name evidence="7" type="primary">pyrI</name>
    <name evidence="11" type="ORF">Pdsh_09900</name>
    <name evidence="10" type="ORF">Pyrde_0658</name>
</gene>
<dbReference type="GO" id="GO:0046872">
    <property type="term" value="F:metal ion binding"/>
    <property type="evidence" value="ECO:0007669"/>
    <property type="project" value="UniProtKB-KW"/>
</dbReference>
<evidence type="ECO:0000256" key="7">
    <source>
        <dbReference type="HAMAP-Rule" id="MF_00002"/>
    </source>
</evidence>
<evidence type="ECO:0000313" key="10">
    <source>
        <dbReference type="EMBL" id="ALL00708.1"/>
    </source>
</evidence>
<dbReference type="AlphaFoldDB" id="A0A0P0N3J8"/>
<comment type="function">
    <text evidence="1 7">Involved in allosteric regulation of aspartate carbamoyltransferase.</text>
</comment>
<dbReference type="OrthoDB" id="7000at2157"/>
<dbReference type="Gene3D" id="2.30.30.20">
    <property type="entry name" value="Aspartate carbamoyltransferase regulatory subunit, C-terminal domain"/>
    <property type="match status" value="1"/>
</dbReference>
<dbReference type="Proteomes" id="UP000058613">
    <property type="component" value="Chromosome"/>
</dbReference>
<reference evidence="11 13" key="2">
    <citation type="submission" date="2017-05" db="EMBL/GenBank/DDBJ databases">
        <title>The draft genome of the hyperthermophilic archaeon 'Pyrodictium delaneyi strain Hulk', an iron and nitrate reducer, reveals the capacity for sulfate reduction.</title>
        <authorList>
            <person name="Demey L.M."/>
            <person name="Miller C."/>
            <person name="Manzella M."/>
            <person name="Reguera G."/>
            <person name="Kashefi K."/>
        </authorList>
    </citation>
    <scope>NUCLEOTIDE SEQUENCE [LARGE SCALE GENOMIC DNA]</scope>
    <source>
        <strain evidence="11 13">Hulk</strain>
    </source>
</reference>
<dbReference type="SUPFAM" id="SSF54893">
    <property type="entry name" value="Aspartate carbamoyltransferase, Regulatory-chain, N-terminal domain"/>
    <property type="match status" value="1"/>
</dbReference>
<evidence type="ECO:0000313" key="12">
    <source>
        <dbReference type="Proteomes" id="UP000058613"/>
    </source>
</evidence>
<feature type="domain" description="Aspartate carbamoyltransferase regulatory subunit N-terminal" evidence="8">
    <location>
        <begin position="8"/>
        <end position="99"/>
    </location>
</feature>
<evidence type="ECO:0000313" key="11">
    <source>
        <dbReference type="EMBL" id="OWJ54150.1"/>
    </source>
</evidence>
<evidence type="ECO:0000256" key="5">
    <source>
        <dbReference type="ARBA" id="ARBA00022833"/>
    </source>
</evidence>
<dbReference type="PANTHER" id="PTHR35805:SF1">
    <property type="entry name" value="ASPARTATE CARBAMOYLTRANSFERASE REGULATORY CHAIN"/>
    <property type="match status" value="1"/>
</dbReference>
<keyword evidence="13" id="KW-1185">Reference proteome</keyword>
<evidence type="ECO:0000259" key="8">
    <source>
        <dbReference type="Pfam" id="PF01948"/>
    </source>
</evidence>
<evidence type="ECO:0000256" key="3">
    <source>
        <dbReference type="ARBA" id="ARBA00021764"/>
    </source>
</evidence>
<dbReference type="GO" id="GO:0016740">
    <property type="term" value="F:transferase activity"/>
    <property type="evidence" value="ECO:0007669"/>
    <property type="project" value="UniProtKB-KW"/>
</dbReference>
<evidence type="ECO:0000256" key="4">
    <source>
        <dbReference type="ARBA" id="ARBA00022723"/>
    </source>
</evidence>
<dbReference type="GO" id="GO:0006207">
    <property type="term" value="P:'de novo' pyrimidine nucleobase biosynthetic process"/>
    <property type="evidence" value="ECO:0007669"/>
    <property type="project" value="InterPro"/>
</dbReference>
<keyword evidence="6 7" id="KW-0665">Pyrimidine biosynthesis</keyword>
<dbReference type="InterPro" id="IPR020542">
    <property type="entry name" value="Asp_carbamoyltrfase_reg_C"/>
</dbReference>
<dbReference type="EMBL" id="NCQP01000007">
    <property type="protein sequence ID" value="OWJ54150.1"/>
    <property type="molecule type" value="Genomic_DNA"/>
</dbReference>
<accession>A0A0P0N3J8</accession>
<dbReference type="KEGG" id="pdl:Pyrde_0658"/>
<dbReference type="InterPro" id="IPR002801">
    <property type="entry name" value="Asp_carbamoylTrfase_reg"/>
</dbReference>
<comment type="similarity">
    <text evidence="2 7">Belongs to the PyrI family.</text>
</comment>
<dbReference type="PATRIC" id="fig|1273541.4.peg.710"/>
<dbReference type="Gene3D" id="3.30.70.140">
    <property type="entry name" value="Aspartate carbamoyltransferase regulatory subunit, N-terminal domain"/>
    <property type="match status" value="1"/>
</dbReference>
<dbReference type="HAMAP" id="MF_00002">
    <property type="entry name" value="Asp_carb_tr_reg"/>
    <property type="match status" value="1"/>
</dbReference>
<dbReference type="Pfam" id="PF01948">
    <property type="entry name" value="PyrI"/>
    <property type="match status" value="1"/>
</dbReference>
<dbReference type="InterPro" id="IPR036792">
    <property type="entry name" value="Asp_carbatrfase_reg_C_sf"/>
</dbReference>
<evidence type="ECO:0000313" key="13">
    <source>
        <dbReference type="Proteomes" id="UP000196694"/>
    </source>
</evidence>
<dbReference type="GeneID" id="26098994"/>
<feature type="binding site" evidence="7">
    <location>
        <position position="110"/>
    </location>
    <ligand>
        <name>Zn(2+)</name>
        <dbReference type="ChEBI" id="CHEBI:29105"/>
    </ligand>
</feature>
<dbReference type="EMBL" id="CP013011">
    <property type="protein sequence ID" value="ALL00708.1"/>
    <property type="molecule type" value="Genomic_DNA"/>
</dbReference>
<dbReference type="InterPro" id="IPR020545">
    <property type="entry name" value="Asp_carbamoyltransf_reg_N"/>
</dbReference>